<dbReference type="EMBL" id="FPAA01000010">
    <property type="protein sequence ID" value="SFS90430.1"/>
    <property type="molecule type" value="Genomic_DNA"/>
</dbReference>
<accession>A0A1I6TMS8</accession>
<reference evidence="3" key="1">
    <citation type="submission" date="2016-10" db="EMBL/GenBank/DDBJ databases">
        <authorList>
            <person name="Varghese N."/>
            <person name="Submissions S."/>
        </authorList>
    </citation>
    <scope>NUCLEOTIDE SEQUENCE [LARGE SCALE GENOMIC DNA]</scope>
    <source>
        <strain evidence="3">DSM 45789</strain>
    </source>
</reference>
<protein>
    <submittedName>
        <fullName evidence="2">Uncharacterized protein</fullName>
    </submittedName>
</protein>
<dbReference type="OrthoDB" id="9886549at2"/>
<evidence type="ECO:0000256" key="1">
    <source>
        <dbReference type="SAM" id="Phobius"/>
    </source>
</evidence>
<feature type="transmembrane region" description="Helical" evidence="1">
    <location>
        <begin position="12"/>
        <end position="34"/>
    </location>
</feature>
<keyword evidence="1" id="KW-0812">Transmembrane</keyword>
<organism evidence="2 3">
    <name type="scientific">Marininema halotolerans</name>
    <dbReference type="NCBI Taxonomy" id="1155944"/>
    <lineage>
        <taxon>Bacteria</taxon>
        <taxon>Bacillati</taxon>
        <taxon>Bacillota</taxon>
        <taxon>Bacilli</taxon>
        <taxon>Bacillales</taxon>
        <taxon>Thermoactinomycetaceae</taxon>
        <taxon>Marininema</taxon>
    </lineage>
</organism>
<keyword evidence="3" id="KW-1185">Reference proteome</keyword>
<gene>
    <name evidence="2" type="ORF">SAMN05444972_110140</name>
</gene>
<proteinExistence type="predicted"/>
<dbReference type="AlphaFoldDB" id="A0A1I6TMS8"/>
<name>A0A1I6TMS8_9BACL</name>
<sequence length="63" mass="7507">MDWILNLITPQGWTWFLAIFFIAIVLVTFASMVLTEKIERRHKQEFEQEFTGRFEPVTAEKDS</sequence>
<keyword evidence="1" id="KW-1133">Transmembrane helix</keyword>
<evidence type="ECO:0000313" key="2">
    <source>
        <dbReference type="EMBL" id="SFS90430.1"/>
    </source>
</evidence>
<dbReference type="RefSeq" id="WP_091838204.1">
    <property type="nucleotide sequence ID" value="NZ_FPAA01000010.1"/>
</dbReference>
<evidence type="ECO:0000313" key="3">
    <source>
        <dbReference type="Proteomes" id="UP000198660"/>
    </source>
</evidence>
<dbReference type="Proteomes" id="UP000198660">
    <property type="component" value="Unassembled WGS sequence"/>
</dbReference>
<keyword evidence="1" id="KW-0472">Membrane</keyword>